<dbReference type="Gene3D" id="3.40.190.10">
    <property type="entry name" value="Periplasmic binding protein-like II"/>
    <property type="match status" value="1"/>
</dbReference>
<dbReference type="InterPro" id="IPR000515">
    <property type="entry name" value="MetI-like"/>
</dbReference>
<dbReference type="GO" id="GO:0031460">
    <property type="term" value="P:glycine betaine transport"/>
    <property type="evidence" value="ECO:0007669"/>
    <property type="project" value="TreeGrafter"/>
</dbReference>
<dbReference type="AlphaFoldDB" id="A0A4U9XNJ5"/>
<feature type="transmembrane region" description="Helical" evidence="8">
    <location>
        <begin position="179"/>
        <end position="197"/>
    </location>
</feature>
<keyword evidence="3 8" id="KW-0812">Transmembrane</keyword>
<dbReference type="EMBL" id="CABEHT010000001">
    <property type="protein sequence ID" value="VTS14308.1"/>
    <property type="molecule type" value="Genomic_DNA"/>
</dbReference>
<accession>A0A4U9XNJ5</accession>
<keyword evidence="2 8" id="KW-0813">Transport</keyword>
<dbReference type="Pfam" id="PF00528">
    <property type="entry name" value="BPD_transp_1"/>
    <property type="match status" value="1"/>
</dbReference>
<feature type="domain" description="ABC transmembrane type-1" evidence="9">
    <location>
        <begin position="19"/>
        <end position="198"/>
    </location>
</feature>
<evidence type="ECO:0000256" key="7">
    <source>
        <dbReference type="ARBA" id="ARBA00035652"/>
    </source>
</evidence>
<evidence type="ECO:0000256" key="4">
    <source>
        <dbReference type="ARBA" id="ARBA00022989"/>
    </source>
</evidence>
<reference evidence="10 11" key="1">
    <citation type="submission" date="2019-05" db="EMBL/GenBank/DDBJ databases">
        <authorList>
            <consortium name="Pathogen Informatics"/>
        </authorList>
    </citation>
    <scope>NUCLEOTIDE SEQUENCE [LARGE SCALE GENOMIC DNA]</scope>
    <source>
        <strain evidence="10 11">NCTC5386</strain>
    </source>
</reference>
<dbReference type="InterPro" id="IPR035906">
    <property type="entry name" value="MetI-like_sf"/>
</dbReference>
<dbReference type="InterPro" id="IPR051204">
    <property type="entry name" value="ABC_transp_perm/SBD"/>
</dbReference>
<dbReference type="CDD" id="cd13610">
    <property type="entry name" value="PBP2_ChoS"/>
    <property type="match status" value="1"/>
</dbReference>
<dbReference type="SUPFAM" id="SSF53850">
    <property type="entry name" value="Periplasmic binding protein-like II"/>
    <property type="match status" value="1"/>
</dbReference>
<dbReference type="InterPro" id="IPR007210">
    <property type="entry name" value="ABC_Gly_betaine_transp_sub-bd"/>
</dbReference>
<gene>
    <name evidence="10" type="primary">opuCB</name>
    <name evidence="10" type="ORF">NCTC5386_01203</name>
</gene>
<comment type="similarity">
    <text evidence="6">In the C-terminal section; belongs to the OsmX family.</text>
</comment>
<evidence type="ECO:0000256" key="6">
    <source>
        <dbReference type="ARBA" id="ARBA00035642"/>
    </source>
</evidence>
<feature type="transmembrane region" description="Helical" evidence="8">
    <location>
        <begin position="23"/>
        <end position="45"/>
    </location>
</feature>
<dbReference type="PANTHER" id="PTHR30177">
    <property type="entry name" value="GLYCINE BETAINE/L-PROLINE TRANSPORT SYSTEM PERMEASE PROTEIN PROW"/>
    <property type="match status" value="1"/>
</dbReference>
<dbReference type="PROSITE" id="PS50928">
    <property type="entry name" value="ABC_TM1"/>
    <property type="match status" value="1"/>
</dbReference>
<evidence type="ECO:0000313" key="11">
    <source>
        <dbReference type="Proteomes" id="UP000394068"/>
    </source>
</evidence>
<proteinExistence type="inferred from homology"/>
<feature type="transmembrane region" description="Helical" evidence="8">
    <location>
        <begin position="66"/>
        <end position="94"/>
    </location>
</feature>
<dbReference type="Gene3D" id="3.40.190.120">
    <property type="entry name" value="Osmoprotection protein (prox), domain 2"/>
    <property type="match status" value="1"/>
</dbReference>
<evidence type="ECO:0000313" key="10">
    <source>
        <dbReference type="EMBL" id="VTS14308.1"/>
    </source>
</evidence>
<evidence type="ECO:0000259" key="9">
    <source>
        <dbReference type="PROSITE" id="PS50928"/>
    </source>
</evidence>
<dbReference type="CDD" id="cd06261">
    <property type="entry name" value="TM_PBP2"/>
    <property type="match status" value="1"/>
</dbReference>
<dbReference type="Pfam" id="PF04069">
    <property type="entry name" value="OpuAC"/>
    <property type="match status" value="1"/>
</dbReference>
<keyword evidence="5 8" id="KW-0472">Membrane</keyword>
<evidence type="ECO:0000256" key="2">
    <source>
        <dbReference type="ARBA" id="ARBA00022448"/>
    </source>
</evidence>
<comment type="similarity">
    <text evidence="7">In the N-terminal section; belongs to the binding-protein-dependent transport system permease family.</text>
</comment>
<organism evidence="10 11">
    <name type="scientific">Streptococcus pseudoporcinus</name>
    <dbReference type="NCBI Taxonomy" id="361101"/>
    <lineage>
        <taxon>Bacteria</taxon>
        <taxon>Bacillati</taxon>
        <taxon>Bacillota</taxon>
        <taxon>Bacilli</taxon>
        <taxon>Lactobacillales</taxon>
        <taxon>Streptococcaceae</taxon>
        <taxon>Streptococcus</taxon>
    </lineage>
</organism>
<dbReference type="SUPFAM" id="SSF161098">
    <property type="entry name" value="MetI-like"/>
    <property type="match status" value="1"/>
</dbReference>
<evidence type="ECO:0000256" key="1">
    <source>
        <dbReference type="ARBA" id="ARBA00004141"/>
    </source>
</evidence>
<dbReference type="Proteomes" id="UP000394068">
    <property type="component" value="Unassembled WGS sequence"/>
</dbReference>
<dbReference type="RefSeq" id="WP_077323380.1">
    <property type="nucleotide sequence ID" value="NZ_CABEHT010000001.1"/>
</dbReference>
<protein>
    <submittedName>
        <fullName evidence="10">Putative ABC transporter</fullName>
    </submittedName>
</protein>
<evidence type="ECO:0000256" key="5">
    <source>
        <dbReference type="ARBA" id="ARBA00023136"/>
    </source>
</evidence>
<comment type="subcellular location">
    <subcellularLocation>
        <location evidence="8">Cell membrane</location>
        <topology evidence="8">Multi-pass membrane protein</topology>
    </subcellularLocation>
    <subcellularLocation>
        <location evidence="1">Membrane</location>
        <topology evidence="1">Multi-pass membrane protein</topology>
    </subcellularLocation>
</comment>
<dbReference type="PANTHER" id="PTHR30177:SF4">
    <property type="entry name" value="OSMOPROTECTANT IMPORT PERMEASE PROTEIN OSMW"/>
    <property type="match status" value="1"/>
</dbReference>
<feature type="transmembrane region" description="Helical" evidence="8">
    <location>
        <begin position="146"/>
        <end position="172"/>
    </location>
</feature>
<dbReference type="GO" id="GO:0022857">
    <property type="term" value="F:transmembrane transporter activity"/>
    <property type="evidence" value="ECO:0007669"/>
    <property type="project" value="InterPro"/>
</dbReference>
<feature type="transmembrane region" description="Helical" evidence="8">
    <location>
        <begin position="209"/>
        <end position="225"/>
    </location>
</feature>
<keyword evidence="4 8" id="KW-1133">Transmembrane helix</keyword>
<dbReference type="GO" id="GO:0043190">
    <property type="term" value="C:ATP-binding cassette (ABC) transporter complex"/>
    <property type="evidence" value="ECO:0007669"/>
    <property type="project" value="InterPro"/>
</dbReference>
<sequence length="508" mass="55819">MTSVIRTFQERFPDWTKALAEHLQISLIALLIAILIGIPLASLLSKSRRWSDIVLQITGIFQTIPSLALLGLFIPLMGIGTVPAVSALVIYAIFPIIQNTITGLNGIEPSLVEAGTAFGMTKWERLKKFEIPIAMPVIMSGVRTSAVMIIGTATLASLIGAGGLGSFILLGIDRNNTDLILIGAVSSALLAILFNSILHYLEKASLKKILLAFAVIVFGLLLSYSPKIVSHFTKKSETLVIAGKLGAEPEVLINIYKEIIEDQSDLKVEVKSNFGKTSFLYQALKSGDIDIYPEFTGTITSSLLTSKTDLSTNPKKVYRDAKNGIAKQDNLVLLKPFAYQNTYALAVPEELAKEKGLTKISDLQAYQGQLKAGFTLEFKDRADGYKGLQSKYGLTLPVSTMEPALRYQAIKANDIQITDAYSTDAELKKYHLKVLEDDKHLFPPYQGAPLMKKALIQKHPELEKILNQLAGKITESQMQDMNYQVSVEGKEDRTVAHDFLVKEGLIKK</sequence>
<name>A0A4U9XNJ5_9STRE</name>
<evidence type="ECO:0000256" key="3">
    <source>
        <dbReference type="ARBA" id="ARBA00022692"/>
    </source>
</evidence>
<comment type="similarity">
    <text evidence="8">Belongs to the binding-protein-dependent transport system permease family.</text>
</comment>
<dbReference type="Gene3D" id="1.10.3720.10">
    <property type="entry name" value="MetI-like"/>
    <property type="match status" value="1"/>
</dbReference>
<evidence type="ECO:0000256" key="8">
    <source>
        <dbReference type="RuleBase" id="RU363032"/>
    </source>
</evidence>
<dbReference type="InterPro" id="IPR058089">
    <property type="entry name" value="EgtUBC_SBD"/>
</dbReference>
<dbReference type="FunFam" id="1.10.3720.10:FF:000001">
    <property type="entry name" value="Glycine betaine ABC transporter, permease"/>
    <property type="match status" value="1"/>
</dbReference>